<evidence type="ECO:0000313" key="4">
    <source>
        <dbReference type="Proteomes" id="UP001235712"/>
    </source>
</evidence>
<comment type="caution">
    <text evidence="3">The sequence shown here is derived from an EMBL/GenBank/DDBJ whole genome shotgun (WGS) entry which is preliminary data.</text>
</comment>
<dbReference type="EMBL" id="JAUSQZ010000001">
    <property type="protein sequence ID" value="MDP9829884.1"/>
    <property type="molecule type" value="Genomic_DNA"/>
</dbReference>
<dbReference type="RefSeq" id="WP_307248530.1">
    <property type="nucleotide sequence ID" value="NZ_JAUSQZ010000001.1"/>
</dbReference>
<name>A0ABT9PB18_9ACTN</name>
<feature type="transmembrane region" description="Helical" evidence="2">
    <location>
        <begin position="294"/>
        <end position="318"/>
    </location>
</feature>
<keyword evidence="2" id="KW-0812">Transmembrane</keyword>
<dbReference type="Proteomes" id="UP001235712">
    <property type="component" value="Unassembled WGS sequence"/>
</dbReference>
<keyword evidence="2" id="KW-0472">Membrane</keyword>
<gene>
    <name evidence="3" type="ORF">J2S57_005633</name>
</gene>
<accession>A0ABT9PB18</accession>
<evidence type="ECO:0000313" key="3">
    <source>
        <dbReference type="EMBL" id="MDP9829884.1"/>
    </source>
</evidence>
<evidence type="ECO:0000256" key="2">
    <source>
        <dbReference type="SAM" id="Phobius"/>
    </source>
</evidence>
<proteinExistence type="predicted"/>
<keyword evidence="2" id="KW-1133">Transmembrane helix</keyword>
<evidence type="ECO:0000256" key="1">
    <source>
        <dbReference type="SAM" id="MobiDB-lite"/>
    </source>
</evidence>
<organism evidence="3 4">
    <name type="scientific">Kineosporia succinea</name>
    <dbReference type="NCBI Taxonomy" id="84632"/>
    <lineage>
        <taxon>Bacteria</taxon>
        <taxon>Bacillati</taxon>
        <taxon>Actinomycetota</taxon>
        <taxon>Actinomycetes</taxon>
        <taxon>Kineosporiales</taxon>
        <taxon>Kineosporiaceae</taxon>
        <taxon>Kineosporia</taxon>
    </lineage>
</organism>
<feature type="region of interest" description="Disordered" evidence="1">
    <location>
        <begin position="212"/>
        <end position="232"/>
    </location>
</feature>
<sequence>MSAQASGWLARQMPVVMQQDDFMVRFLAIFEEVSDTLVHSVDTIGSAADVGVTPDAFVPWLGSWIASPADPVEGLHEYRARDWLQAQSQALTARGTSSGLQQWLSVIAGGAPVLIEDGGGVYGDGECPDGDTRWVRVTMPLPDGVEKRQVVSLIRAEVPLGVKIELNEVVADVGIEDDVVAEIWEPVPGGPYYWDGGREDVHPALLEVAPRRPEPAAPEPLPGSVRRLPGTAGRAVRPGRICATCFEHNDDGVLTCLRCGSPLRAVAPEPVAIEPEPVIEPLWGDDGHGGDDRVIWPVVAAILVPLLVTLLMAAAFILG</sequence>
<dbReference type="InterPro" id="IPR011748">
    <property type="entry name" value="Unchr_phage_tail-like"/>
</dbReference>
<keyword evidence="4" id="KW-1185">Reference proteome</keyword>
<dbReference type="NCBIfam" id="TIGR02242">
    <property type="entry name" value="tail_TIGR02242"/>
    <property type="match status" value="1"/>
</dbReference>
<protein>
    <submittedName>
        <fullName evidence="3">Phage tail-like protein</fullName>
    </submittedName>
</protein>
<reference evidence="3 4" key="1">
    <citation type="submission" date="2023-07" db="EMBL/GenBank/DDBJ databases">
        <title>Sequencing the genomes of 1000 actinobacteria strains.</title>
        <authorList>
            <person name="Klenk H.-P."/>
        </authorList>
    </citation>
    <scope>NUCLEOTIDE SEQUENCE [LARGE SCALE GENOMIC DNA]</scope>
    <source>
        <strain evidence="3 4">DSM 44388</strain>
    </source>
</reference>